<comment type="caution">
    <text evidence="1">The sequence shown here is derived from an EMBL/GenBank/DDBJ whole genome shotgun (WGS) entry which is preliminary data.</text>
</comment>
<protein>
    <submittedName>
        <fullName evidence="1">Uncharacterized protein</fullName>
    </submittedName>
</protein>
<reference evidence="1" key="1">
    <citation type="submission" date="2022-03" db="EMBL/GenBank/DDBJ databases">
        <title>De novo assembled genomes of Belliella spp. (Cyclobacteriaceae) strains.</title>
        <authorList>
            <person name="Szabo A."/>
            <person name="Korponai K."/>
            <person name="Felfoldi T."/>
        </authorList>
    </citation>
    <scope>NUCLEOTIDE SEQUENCE</scope>
    <source>
        <strain evidence="1">DSM 111904</strain>
    </source>
</reference>
<sequence>MFNISESNNLFQPSKDVNATYLIGEEKAFKLNGSELLYPFSKPELWSHLINQGGTIVNISELKIAIIDPEIDKLQAAKNYQGIIDYLTKILQPNDRIEVAKKDIANAQALVEGSKAAPVYSLDTKRTIHHLSKKEGWNNSKIAKELGITSPTVKSAIAKIETEIEAAKAKEA</sequence>
<dbReference type="RefSeq" id="WP_241350243.1">
    <property type="nucleotide sequence ID" value="NZ_JAKZGP010000136.1"/>
</dbReference>
<accession>A0ABS9V5X5</accession>
<proteinExistence type="predicted"/>
<evidence type="ECO:0000313" key="1">
    <source>
        <dbReference type="EMBL" id="MCH7411822.1"/>
    </source>
</evidence>
<organism evidence="1 2">
    <name type="scientific">Belliella filtrata</name>
    <dbReference type="NCBI Taxonomy" id="2923435"/>
    <lineage>
        <taxon>Bacteria</taxon>
        <taxon>Pseudomonadati</taxon>
        <taxon>Bacteroidota</taxon>
        <taxon>Cytophagia</taxon>
        <taxon>Cytophagales</taxon>
        <taxon>Cyclobacteriaceae</taxon>
        <taxon>Belliella</taxon>
    </lineage>
</organism>
<evidence type="ECO:0000313" key="2">
    <source>
        <dbReference type="Proteomes" id="UP001165489"/>
    </source>
</evidence>
<dbReference type="Proteomes" id="UP001165489">
    <property type="component" value="Unassembled WGS sequence"/>
</dbReference>
<gene>
    <name evidence="1" type="ORF">MM239_20720</name>
</gene>
<dbReference type="EMBL" id="JAKZGP010000136">
    <property type="protein sequence ID" value="MCH7411822.1"/>
    <property type="molecule type" value="Genomic_DNA"/>
</dbReference>
<keyword evidence="2" id="KW-1185">Reference proteome</keyword>
<name>A0ABS9V5X5_9BACT</name>